<dbReference type="PANTHER" id="PTHR42886">
    <property type="entry name" value="RE40534P-RELATED"/>
    <property type="match status" value="1"/>
</dbReference>
<dbReference type="GO" id="GO:0004623">
    <property type="term" value="F:phospholipase A2 activity"/>
    <property type="evidence" value="ECO:0007669"/>
    <property type="project" value="TreeGrafter"/>
</dbReference>
<comment type="caution">
    <text evidence="2">The sequence shown here is derived from an EMBL/GenBank/DDBJ whole genome shotgun (WGS) entry which is preliminary data.</text>
</comment>
<dbReference type="GO" id="GO:0055088">
    <property type="term" value="P:lipid homeostasis"/>
    <property type="evidence" value="ECO:0007669"/>
    <property type="project" value="TreeGrafter"/>
</dbReference>
<dbReference type="InterPro" id="IPR000073">
    <property type="entry name" value="AB_hydrolase_1"/>
</dbReference>
<dbReference type="SUPFAM" id="SSF53474">
    <property type="entry name" value="alpha/beta-Hydrolases"/>
    <property type="match status" value="1"/>
</dbReference>
<name>A0A9W6Z479_AMBMO</name>
<dbReference type="GO" id="GO:0035965">
    <property type="term" value="P:cardiolipin acyl-chain remodeling"/>
    <property type="evidence" value="ECO:0007669"/>
    <property type="project" value="TreeGrafter"/>
</dbReference>
<gene>
    <name evidence="2" type="ORF">Amon01_000694400</name>
</gene>
<proteinExistence type="predicted"/>
<dbReference type="EMBL" id="BSXU01004741">
    <property type="protein sequence ID" value="GMG47174.1"/>
    <property type="molecule type" value="Genomic_DNA"/>
</dbReference>
<sequence>MLKSRTIVSVPRHIQILKATTSSAVLLSKRHFSHTYSNPQHIRKLKNGIPVSYTFEQSFEVWMDFWKDMYTQDERSQNELISYELPYFNKPTEVKLDNGDSKLLYATGVKTPFNKSGEYLNEIRVQNFHPGEITGWEKKADNHMVMLHGYAASSCWWFKNFDGLIKSAPQKTQIHALDMYGFGLSSRRTGGFENDRFCKYLDIIYDKRKLKDMKHIHKGLKIPGTYDVRLKDVIPYVDPRHKDLILEVESLYVDSLEQWRIASGIEKFDLVGHSLGGYMSLAYALKYPKNINKLVLVSPGGVERTPLAITNPAYQNLAYDAEKDDPDNPQTLQFKSSFWPGDYGFFGRYPSIKPTFKTIWDFHLSFFSFLRWMAPWGPKALSERNLSKLARTGSVSDWKELDLFIRYLYQTSLKASISETSIMRIFDASVVAKYPMLDRIQDLKIKETLWIYGQHDYMFNDCGRAAVKLLNERWDDSKAQFEIVSNAGHNLYLDNYKEFNEKVLKFLSWNNN</sequence>
<dbReference type="GO" id="GO:0006654">
    <property type="term" value="P:phosphatidic acid biosynthetic process"/>
    <property type="evidence" value="ECO:0007669"/>
    <property type="project" value="TreeGrafter"/>
</dbReference>
<feature type="domain" description="AB hydrolase-1" evidence="1">
    <location>
        <begin position="142"/>
        <end position="495"/>
    </location>
</feature>
<organism evidence="2 3">
    <name type="scientific">Ambrosiozyma monospora</name>
    <name type="common">Yeast</name>
    <name type="synonym">Endomycopsis monosporus</name>
    <dbReference type="NCBI Taxonomy" id="43982"/>
    <lineage>
        <taxon>Eukaryota</taxon>
        <taxon>Fungi</taxon>
        <taxon>Dikarya</taxon>
        <taxon>Ascomycota</taxon>
        <taxon>Saccharomycotina</taxon>
        <taxon>Pichiomycetes</taxon>
        <taxon>Pichiales</taxon>
        <taxon>Pichiaceae</taxon>
        <taxon>Ambrosiozyma</taxon>
    </lineage>
</organism>
<dbReference type="AlphaFoldDB" id="A0A9W6Z479"/>
<protein>
    <submittedName>
        <fullName evidence="2">Unnamed protein product</fullName>
    </submittedName>
</protein>
<dbReference type="Proteomes" id="UP001165063">
    <property type="component" value="Unassembled WGS sequence"/>
</dbReference>
<dbReference type="Pfam" id="PF00561">
    <property type="entry name" value="Abhydrolase_1"/>
    <property type="match status" value="1"/>
</dbReference>
<reference evidence="2" key="1">
    <citation type="submission" date="2023-04" db="EMBL/GenBank/DDBJ databases">
        <title>Ambrosiozyma monospora NBRC 1965.</title>
        <authorList>
            <person name="Ichikawa N."/>
            <person name="Sato H."/>
            <person name="Tonouchi N."/>
        </authorList>
    </citation>
    <scope>NUCLEOTIDE SEQUENCE</scope>
    <source>
        <strain evidence="2">NBRC 1965</strain>
    </source>
</reference>
<dbReference type="GO" id="GO:0005743">
    <property type="term" value="C:mitochondrial inner membrane"/>
    <property type="evidence" value="ECO:0007669"/>
    <property type="project" value="TreeGrafter"/>
</dbReference>
<keyword evidence="3" id="KW-1185">Reference proteome</keyword>
<evidence type="ECO:0000313" key="3">
    <source>
        <dbReference type="Proteomes" id="UP001165063"/>
    </source>
</evidence>
<evidence type="ECO:0000313" key="2">
    <source>
        <dbReference type="EMBL" id="GMG47174.1"/>
    </source>
</evidence>
<dbReference type="Gene3D" id="3.40.50.1820">
    <property type="entry name" value="alpha/beta hydrolase"/>
    <property type="match status" value="1"/>
</dbReference>
<dbReference type="GO" id="GO:0042171">
    <property type="term" value="F:lysophosphatidic acid acyltransferase activity"/>
    <property type="evidence" value="ECO:0007669"/>
    <property type="project" value="TreeGrafter"/>
</dbReference>
<dbReference type="PANTHER" id="PTHR42886:SF23">
    <property type="entry name" value="1-ACYLGLYCEROL-3-PHOSPHATE O-ACYLTRANSFERASE ICT1-RELATED"/>
    <property type="match status" value="1"/>
</dbReference>
<accession>A0A9W6Z479</accession>
<evidence type="ECO:0000259" key="1">
    <source>
        <dbReference type="Pfam" id="PF00561"/>
    </source>
</evidence>
<dbReference type="OrthoDB" id="7457040at2759"/>
<dbReference type="InterPro" id="IPR029058">
    <property type="entry name" value="AB_hydrolase_fold"/>
</dbReference>